<feature type="chain" id="PRO_5012403546" description="YncI copper-binding domain-containing protein" evidence="3">
    <location>
        <begin position="26"/>
        <end position="219"/>
    </location>
</feature>
<evidence type="ECO:0000256" key="3">
    <source>
        <dbReference type="SAM" id="SignalP"/>
    </source>
</evidence>
<dbReference type="InterPro" id="IPR012533">
    <property type="entry name" value="YcnI-copper_dom"/>
</dbReference>
<dbReference type="InterPro" id="IPR038507">
    <property type="entry name" value="YcnI-like_sf"/>
</dbReference>
<evidence type="ECO:0000259" key="4">
    <source>
        <dbReference type="Pfam" id="PF07987"/>
    </source>
</evidence>
<comment type="caution">
    <text evidence="5">The sequence shown here is derived from an EMBL/GenBank/DDBJ whole genome shotgun (WGS) entry which is preliminary data.</text>
</comment>
<dbReference type="EMBL" id="BDUF01000112">
    <property type="protein sequence ID" value="GAX91954.1"/>
    <property type="molecule type" value="Genomic_DNA"/>
</dbReference>
<sequence length="219" mass="23684">MTMQKTAAILVLGASVLVWSGTASAHVTVWPKESKSDSYERYTIRVPVEKETNTTKVRIEFPQGVKVGTVLPVPGWSYEFEKSGDGQFTAITWTATAGGIKPHEFMEFGISAKNPKEAGTLIWKSYQTYADGSVVEWTGAPDAKTPAPTVTLKEAEKDTDSHGSHNDNSQDTKKETVPQPKHEAGKENGASATNSNLGPWFLSGAALLLSLIGLFRKKA</sequence>
<evidence type="ECO:0000313" key="6">
    <source>
        <dbReference type="Proteomes" id="UP000217785"/>
    </source>
</evidence>
<evidence type="ECO:0000256" key="2">
    <source>
        <dbReference type="SAM" id="Phobius"/>
    </source>
</evidence>
<dbReference type="RefSeq" id="WP_096184251.1">
    <property type="nucleotide sequence ID" value="NZ_BDUF01000112.1"/>
</dbReference>
<evidence type="ECO:0000313" key="5">
    <source>
        <dbReference type="EMBL" id="GAX91954.1"/>
    </source>
</evidence>
<feature type="transmembrane region" description="Helical" evidence="2">
    <location>
        <begin position="197"/>
        <end position="215"/>
    </location>
</feature>
<keyword evidence="2" id="KW-0812">Transmembrane</keyword>
<reference evidence="6" key="1">
    <citation type="submission" date="2017-07" db="EMBL/GenBank/DDBJ databases">
        <title>Draft genome sequence of Effusibacillus lacus strain skLN1.</title>
        <authorList>
            <person name="Watanabe M."/>
            <person name="Kojima H."/>
            <person name="Fukui M."/>
        </authorList>
    </citation>
    <scope>NUCLEOTIDE SEQUENCE [LARGE SCALE GENOMIC DNA]</scope>
    <source>
        <strain evidence="6">skLN1</strain>
    </source>
</reference>
<dbReference type="Pfam" id="PF07987">
    <property type="entry name" value="DUF1775"/>
    <property type="match status" value="1"/>
</dbReference>
<feature type="domain" description="YncI copper-binding" evidence="4">
    <location>
        <begin position="26"/>
        <end position="152"/>
    </location>
</feature>
<accession>A0A292YU27</accession>
<feature type="compositionally biased region" description="Basic and acidic residues" evidence="1">
    <location>
        <begin position="153"/>
        <end position="186"/>
    </location>
</feature>
<name>A0A292YU27_9BACL</name>
<keyword evidence="6" id="KW-1185">Reference proteome</keyword>
<feature type="region of interest" description="Disordered" evidence="1">
    <location>
        <begin position="153"/>
        <end position="192"/>
    </location>
</feature>
<organism evidence="5 6">
    <name type="scientific">Effusibacillus lacus</name>
    <dbReference type="NCBI Taxonomy" id="1348429"/>
    <lineage>
        <taxon>Bacteria</taxon>
        <taxon>Bacillati</taxon>
        <taxon>Bacillota</taxon>
        <taxon>Bacilli</taxon>
        <taxon>Bacillales</taxon>
        <taxon>Alicyclobacillaceae</taxon>
        <taxon>Effusibacillus</taxon>
    </lineage>
</organism>
<dbReference type="CDD" id="cd08545">
    <property type="entry name" value="YcnI_like"/>
    <property type="match status" value="1"/>
</dbReference>
<dbReference type="Gene3D" id="2.60.40.2230">
    <property type="entry name" value="Uncharacterised protein YcnI-like PF07987, DUF1775"/>
    <property type="match status" value="1"/>
</dbReference>
<proteinExistence type="predicted"/>
<dbReference type="Proteomes" id="UP000217785">
    <property type="component" value="Unassembled WGS sequence"/>
</dbReference>
<protein>
    <recommendedName>
        <fullName evidence="4">YncI copper-binding domain-containing protein</fullName>
    </recommendedName>
</protein>
<keyword evidence="2" id="KW-0472">Membrane</keyword>
<dbReference type="OrthoDB" id="69896at2"/>
<keyword evidence="2" id="KW-1133">Transmembrane helix</keyword>
<dbReference type="AlphaFoldDB" id="A0A292YU27"/>
<keyword evidence="3" id="KW-0732">Signal</keyword>
<evidence type="ECO:0000256" key="1">
    <source>
        <dbReference type="SAM" id="MobiDB-lite"/>
    </source>
</evidence>
<gene>
    <name evidence="5" type="ORF">EFBL_3645</name>
</gene>
<feature type="signal peptide" evidence="3">
    <location>
        <begin position="1"/>
        <end position="25"/>
    </location>
</feature>